<proteinExistence type="predicted"/>
<evidence type="ECO:0000313" key="2">
    <source>
        <dbReference type="Proteomes" id="UP000266426"/>
    </source>
</evidence>
<dbReference type="AlphaFoldDB" id="A0A3A4RGP6"/>
<organism evidence="1 2">
    <name type="scientific">Candidatus Auribacter fodinae</name>
    <dbReference type="NCBI Taxonomy" id="2093366"/>
    <lineage>
        <taxon>Bacteria</taxon>
        <taxon>Pseudomonadati</taxon>
        <taxon>Candidatus Auribacterota</taxon>
        <taxon>Candidatus Auribacteria</taxon>
        <taxon>Candidatus Auribacterales</taxon>
        <taxon>Candidatus Auribacteraceae</taxon>
        <taxon>Candidatus Auribacter</taxon>
    </lineage>
</organism>
<sequence>MKVYMILITAITLFTAVNTVRLEAQDLYYNAPLYGVPETVPEFSFDYVEITPEMMLQRYREYNKSIDYYSVIPARFVFDIIYFRFFDISA</sequence>
<comment type="caution">
    <text evidence="1">The sequence shown here is derived from an EMBL/GenBank/DDBJ whole genome shotgun (WGS) entry which is preliminary data.</text>
</comment>
<accession>A0A3A4RGP6</accession>
<name>A0A3A4RGP6_9BACT</name>
<dbReference type="EMBL" id="QZJZ01000003">
    <property type="protein sequence ID" value="RJP62275.1"/>
    <property type="molecule type" value="Genomic_DNA"/>
</dbReference>
<protein>
    <submittedName>
        <fullName evidence="1">Uncharacterized protein</fullName>
    </submittedName>
</protein>
<dbReference type="Proteomes" id="UP000266426">
    <property type="component" value="Unassembled WGS sequence"/>
</dbReference>
<gene>
    <name evidence="1" type="ORF">C4541_00155</name>
</gene>
<evidence type="ECO:0000313" key="1">
    <source>
        <dbReference type="EMBL" id="RJP62275.1"/>
    </source>
</evidence>
<reference evidence="1 2" key="1">
    <citation type="journal article" date="2017" name="ISME J.">
        <title>Energy and carbon metabolisms in a deep terrestrial subsurface fluid microbial community.</title>
        <authorList>
            <person name="Momper L."/>
            <person name="Jungbluth S.P."/>
            <person name="Lee M.D."/>
            <person name="Amend J.P."/>
        </authorList>
    </citation>
    <scope>NUCLEOTIDE SEQUENCE [LARGE SCALE GENOMIC DNA]</scope>
    <source>
        <strain evidence="1">SURF_26</strain>
    </source>
</reference>